<evidence type="ECO:0000313" key="3">
    <source>
        <dbReference type="Proteomes" id="UP000621560"/>
    </source>
</evidence>
<name>A0A927BUG5_9BACL</name>
<feature type="domain" description="GP-PDE" evidence="1">
    <location>
        <begin position="4"/>
        <end position="118"/>
    </location>
</feature>
<evidence type="ECO:0000259" key="1">
    <source>
        <dbReference type="PROSITE" id="PS51704"/>
    </source>
</evidence>
<dbReference type="EMBL" id="JACXIZ010000031">
    <property type="protein sequence ID" value="MBD2847046.1"/>
    <property type="molecule type" value="Genomic_DNA"/>
</dbReference>
<gene>
    <name evidence="2" type="ORF">IDH44_17755</name>
</gene>
<comment type="caution">
    <text evidence="2">The sequence shown here is derived from an EMBL/GenBank/DDBJ whole genome shotgun (WGS) entry which is preliminary data.</text>
</comment>
<dbReference type="GO" id="GO:0008081">
    <property type="term" value="F:phosphoric diester hydrolase activity"/>
    <property type="evidence" value="ECO:0007669"/>
    <property type="project" value="InterPro"/>
</dbReference>
<dbReference type="Pfam" id="PF03009">
    <property type="entry name" value="GDPD"/>
    <property type="match status" value="1"/>
</dbReference>
<dbReference type="GO" id="GO:0006629">
    <property type="term" value="P:lipid metabolic process"/>
    <property type="evidence" value="ECO:0007669"/>
    <property type="project" value="InterPro"/>
</dbReference>
<dbReference type="PANTHER" id="PTHR46211:SF1">
    <property type="entry name" value="GLYCEROPHOSPHODIESTER PHOSPHODIESTERASE, CYTOPLASMIC"/>
    <property type="match status" value="1"/>
</dbReference>
<accession>A0A927BUG5</accession>
<evidence type="ECO:0000313" key="2">
    <source>
        <dbReference type="EMBL" id="MBD2847046.1"/>
    </source>
</evidence>
<dbReference type="Proteomes" id="UP000621560">
    <property type="component" value="Unassembled WGS sequence"/>
</dbReference>
<dbReference type="SUPFAM" id="SSF51695">
    <property type="entry name" value="PLC-like phosphodiesterases"/>
    <property type="match status" value="1"/>
</dbReference>
<sequence length="118" mass="12840">MSGSRILAHRGASAYAPENTMAAFELARRMGAGALELDVQLTKDGRLVVIHDLTIDRTSDGSGRVMDMTLDELRQYDYSHAFRPHDAQASPLHFLAGGRLSEAPAEDYGEAGSRLAEH</sequence>
<dbReference type="PANTHER" id="PTHR46211">
    <property type="entry name" value="GLYCEROPHOSPHORYL DIESTER PHOSPHODIESTERASE"/>
    <property type="match status" value="1"/>
</dbReference>
<dbReference type="Gene3D" id="3.20.20.190">
    <property type="entry name" value="Phosphatidylinositol (PI) phosphodiesterase"/>
    <property type="match status" value="1"/>
</dbReference>
<dbReference type="PROSITE" id="PS51704">
    <property type="entry name" value="GP_PDE"/>
    <property type="match status" value="1"/>
</dbReference>
<protein>
    <recommendedName>
        <fullName evidence="1">GP-PDE domain-containing protein</fullName>
    </recommendedName>
</protein>
<proteinExistence type="predicted"/>
<reference evidence="2" key="1">
    <citation type="submission" date="2020-09" db="EMBL/GenBank/DDBJ databases">
        <title>A novel bacterium of genus Paenibacillus, isolated from South China Sea.</title>
        <authorList>
            <person name="Huang H."/>
            <person name="Mo K."/>
            <person name="Hu Y."/>
        </authorList>
    </citation>
    <scope>NUCLEOTIDE SEQUENCE</scope>
    <source>
        <strain evidence="2">IB182496</strain>
    </source>
</reference>
<dbReference type="InterPro" id="IPR017946">
    <property type="entry name" value="PLC-like_Pdiesterase_TIM-brl"/>
</dbReference>
<keyword evidence="3" id="KW-1185">Reference proteome</keyword>
<dbReference type="InterPro" id="IPR030395">
    <property type="entry name" value="GP_PDE_dom"/>
</dbReference>
<dbReference type="AlphaFoldDB" id="A0A927BUG5"/>
<organism evidence="2 3">
    <name type="scientific">Paenibacillus sabuli</name>
    <dbReference type="NCBI Taxonomy" id="2772509"/>
    <lineage>
        <taxon>Bacteria</taxon>
        <taxon>Bacillati</taxon>
        <taxon>Bacillota</taxon>
        <taxon>Bacilli</taxon>
        <taxon>Bacillales</taxon>
        <taxon>Paenibacillaceae</taxon>
        <taxon>Paenibacillus</taxon>
    </lineage>
</organism>